<feature type="compositionally biased region" description="Polar residues" evidence="1">
    <location>
        <begin position="672"/>
        <end position="682"/>
    </location>
</feature>
<feature type="domain" description="GYF" evidence="2">
    <location>
        <begin position="350"/>
        <end position="399"/>
    </location>
</feature>
<feature type="compositionally biased region" description="Low complexity" evidence="1">
    <location>
        <begin position="867"/>
        <end position="886"/>
    </location>
</feature>
<accession>A0A4S4L3V9</accession>
<evidence type="ECO:0000313" key="3">
    <source>
        <dbReference type="EMBL" id="THH06005.1"/>
    </source>
</evidence>
<dbReference type="Proteomes" id="UP000310158">
    <property type="component" value="Unassembled WGS sequence"/>
</dbReference>
<feature type="region of interest" description="Disordered" evidence="1">
    <location>
        <begin position="650"/>
        <end position="682"/>
    </location>
</feature>
<feature type="compositionally biased region" description="Polar residues" evidence="1">
    <location>
        <begin position="750"/>
        <end position="764"/>
    </location>
</feature>
<feature type="compositionally biased region" description="Polar residues" evidence="1">
    <location>
        <begin position="181"/>
        <end position="190"/>
    </location>
</feature>
<dbReference type="SUPFAM" id="SSF55277">
    <property type="entry name" value="GYF domain"/>
    <property type="match status" value="1"/>
</dbReference>
<feature type="compositionally biased region" description="Basic residues" evidence="1">
    <location>
        <begin position="1230"/>
        <end position="1239"/>
    </location>
</feature>
<evidence type="ECO:0000313" key="4">
    <source>
        <dbReference type="Proteomes" id="UP000310158"/>
    </source>
</evidence>
<dbReference type="CDD" id="cd00072">
    <property type="entry name" value="GYF"/>
    <property type="match status" value="1"/>
</dbReference>
<feature type="region of interest" description="Disordered" evidence="1">
    <location>
        <begin position="705"/>
        <end position="1028"/>
    </location>
</feature>
<feature type="compositionally biased region" description="Polar residues" evidence="1">
    <location>
        <begin position="503"/>
        <end position="514"/>
    </location>
</feature>
<dbReference type="PANTHER" id="PTHR14445">
    <property type="entry name" value="GRB10 INTERACTING GYF PROTEIN"/>
    <property type="match status" value="1"/>
</dbReference>
<sequence>MTTTTMHFGPEWMRPKHSRPQNPPSPPPANTHAPPGTSSYSSLVTPAINTPQEKLDVVNPFRYSKEELLRIYKEGGGRGGLGLEVERWEGVVREVGSEPVAMKEWGEAERKLFNGSLNSEVRRRQSTDYLSPLVAPPGERPKLIHTSSGTGSPMRERFGNLIARRKDSSDQPTLAIPRKLSLSSMQNVANSPRDGGMASPRTRVPSNPGFDGILNAADSWTSRRRASEAGSKAGSGVLSRGEGDMVNGNGKEIKEEEEGEEDGGKWEEKAPDNPHQHDPTMGVHNTQPVALDVVNETPPSEEKTAEQGIANLSLSSQTIVDPPPATLATTQTNSGPTNAASPPGIPDVASIEWSYLDPQGQVQGPFLADLMQKWYDEGYFASDLLMKRTSIDTDWTPVGELARRASGAKVFLSYFVNNPAPPGLVRRVDSPFDAFTQARDTNGFNPPYQPVPTRSLHPSALDSYLVSGSTASDSPSSSFNAGPFGNGSPDPAAFGGHVGGHLLSTNDSPVGSRQGSFVADPASMFGGARRPGFEAAQYDAGFNVRSSLSNVVPVRTPSVDSFGIRTPSLPAQGAWPSPGNVHAGLNGNRAGSTDPYIQSFAPGTDPTFTAQASVSRNFGRGMGQDGVVGGYGGLGAMNQRDLSRLGTREGFPQEDKPEMHAGFGLGDFTNGAPGQNQPFSQSPAMQYAMPQTQALPRIATSLAPNSPQVLAPSQSLTPQPFLQTPQSPWGAVDETVPKRAEAKPFDPSVFPTSSNTISSRIAPSQPSPWARQSLGSQPSSAVNDQSPWFPPLTTSKDGRGPAPGPSSLTVSNLGQHNQQQEQEAALPGNQEVVESPVDAPEAVGSQLSAVASPEILQSSSKSRRKSSTQPQPAPTAAKTTPLQPSKSPSPVPPAPVKPVWSTEDDKKKTPGTNMGLREIQEAEAKKQEAKKAAERERAARAAAAQASSPFAEDTQPFTASWGLPTSQVGATRHNGSGKETATPSGTSSTPGAPAPVWTNATKPPAAKKTMKEIQEEEERRKKMATKETAAAAAARRAYAETTIKTAAPAIGGAWTTVGSNGKSSVLAVAATVRPAISTTPSASSVIASPTRPTNGAPPARPQASAAIKAAPAPKIDDTPVAPSPDFMKWLSDSLKGLNSSVNYEEIMSMLLSFPLDVDSITMEIISELIYANSTTLDGRRFAQEFVSKRRVDAASRKGSGMSGKGPSIADVVKAQPKPTPQSEWGGFKVVNKKKKSGRA</sequence>
<feature type="compositionally biased region" description="Polar residues" evidence="1">
    <location>
        <begin position="327"/>
        <end position="340"/>
    </location>
</feature>
<protein>
    <recommendedName>
        <fullName evidence="2">GYF domain-containing protein</fullName>
    </recommendedName>
</protein>
<feature type="compositionally biased region" description="Basic and acidic residues" evidence="1">
    <location>
        <begin position="650"/>
        <end position="659"/>
    </location>
</feature>
<gene>
    <name evidence="3" type="ORF">EW146_g9745</name>
</gene>
<reference evidence="3 4" key="1">
    <citation type="submission" date="2019-02" db="EMBL/GenBank/DDBJ databases">
        <title>Genome sequencing of the rare red list fungi Bondarzewia mesenterica.</title>
        <authorList>
            <person name="Buettner E."/>
            <person name="Kellner H."/>
        </authorList>
    </citation>
    <scope>NUCLEOTIDE SEQUENCE [LARGE SCALE GENOMIC DNA]</scope>
    <source>
        <strain evidence="3 4">DSM 108281</strain>
    </source>
</reference>
<feature type="region of interest" description="Disordered" evidence="1">
    <location>
        <begin position="475"/>
        <end position="514"/>
    </location>
</feature>
<keyword evidence="4" id="KW-1185">Reference proteome</keyword>
<feature type="compositionally biased region" description="Basic and acidic residues" evidence="1">
    <location>
        <begin position="262"/>
        <end position="278"/>
    </location>
</feature>
<feature type="compositionally biased region" description="Polar residues" evidence="1">
    <location>
        <begin position="705"/>
        <end position="727"/>
    </location>
</feature>
<dbReference type="Gene3D" id="3.30.1490.40">
    <property type="match status" value="1"/>
</dbReference>
<feature type="compositionally biased region" description="Basic and acidic residues" evidence="1">
    <location>
        <begin position="154"/>
        <end position="169"/>
    </location>
</feature>
<dbReference type="SMART" id="SM00444">
    <property type="entry name" value="GYF"/>
    <property type="match status" value="1"/>
</dbReference>
<dbReference type="PROSITE" id="PS50829">
    <property type="entry name" value="GYF"/>
    <property type="match status" value="1"/>
</dbReference>
<dbReference type="Pfam" id="PF02213">
    <property type="entry name" value="GYF"/>
    <property type="match status" value="1"/>
</dbReference>
<feature type="compositionally biased region" description="Polar residues" evidence="1">
    <location>
        <begin position="36"/>
        <end position="51"/>
    </location>
</feature>
<dbReference type="EMBL" id="SGPL01000932">
    <property type="protein sequence ID" value="THH06005.1"/>
    <property type="molecule type" value="Genomic_DNA"/>
</dbReference>
<feature type="region of interest" description="Disordered" evidence="1">
    <location>
        <begin position="1193"/>
        <end position="1239"/>
    </location>
</feature>
<evidence type="ECO:0000259" key="2">
    <source>
        <dbReference type="PROSITE" id="PS50829"/>
    </source>
</evidence>
<feature type="region of interest" description="Disordered" evidence="1">
    <location>
        <begin position="1078"/>
        <end position="1118"/>
    </location>
</feature>
<feature type="compositionally biased region" description="Polar residues" evidence="1">
    <location>
        <begin position="806"/>
        <end position="822"/>
    </location>
</feature>
<feature type="compositionally biased region" description="Low complexity" evidence="1">
    <location>
        <begin position="980"/>
        <end position="1007"/>
    </location>
</feature>
<organism evidence="3 4">
    <name type="scientific">Bondarzewia mesenterica</name>
    <dbReference type="NCBI Taxonomy" id="1095465"/>
    <lineage>
        <taxon>Eukaryota</taxon>
        <taxon>Fungi</taxon>
        <taxon>Dikarya</taxon>
        <taxon>Basidiomycota</taxon>
        <taxon>Agaricomycotina</taxon>
        <taxon>Agaricomycetes</taxon>
        <taxon>Russulales</taxon>
        <taxon>Bondarzewiaceae</taxon>
        <taxon>Bondarzewia</taxon>
    </lineage>
</organism>
<dbReference type="AlphaFoldDB" id="A0A4S4L3V9"/>
<name>A0A4S4L3V9_9AGAM</name>
<dbReference type="OrthoDB" id="6415790at2759"/>
<feature type="compositionally biased region" description="Basic and acidic residues" evidence="1">
    <location>
        <begin position="918"/>
        <end position="939"/>
    </location>
</feature>
<feature type="region of interest" description="Disordered" evidence="1">
    <location>
        <begin position="128"/>
        <end position="284"/>
    </location>
</feature>
<feature type="compositionally biased region" description="Polar residues" evidence="1">
    <location>
        <begin position="1078"/>
        <end position="1093"/>
    </location>
</feature>
<feature type="compositionally biased region" description="Basic and acidic residues" evidence="1">
    <location>
        <begin position="1009"/>
        <end position="1020"/>
    </location>
</feature>
<feature type="compositionally biased region" description="Polar residues" evidence="1">
    <location>
        <begin position="773"/>
        <end position="786"/>
    </location>
</feature>
<dbReference type="GO" id="GO:0005829">
    <property type="term" value="C:cytosol"/>
    <property type="evidence" value="ECO:0007669"/>
    <property type="project" value="TreeGrafter"/>
</dbReference>
<proteinExistence type="predicted"/>
<dbReference type="PANTHER" id="PTHR14445:SF36">
    <property type="entry name" value="FI03272P-RELATED"/>
    <property type="match status" value="1"/>
</dbReference>
<dbReference type="InterPro" id="IPR035445">
    <property type="entry name" value="GYF-like_dom_sf"/>
</dbReference>
<dbReference type="InterPro" id="IPR051640">
    <property type="entry name" value="GRB10-interact_GYF"/>
</dbReference>
<feature type="compositionally biased region" description="Pro residues" evidence="1">
    <location>
        <begin position="887"/>
        <end position="896"/>
    </location>
</feature>
<feature type="compositionally biased region" description="Low complexity" evidence="1">
    <location>
        <begin position="1101"/>
        <end position="1113"/>
    </location>
</feature>
<feature type="compositionally biased region" description="Basic and acidic residues" evidence="1">
    <location>
        <begin position="735"/>
        <end position="744"/>
    </location>
</feature>
<feature type="region of interest" description="Disordered" evidence="1">
    <location>
        <begin position="315"/>
        <end position="342"/>
    </location>
</feature>
<evidence type="ECO:0000256" key="1">
    <source>
        <dbReference type="SAM" id="MobiDB-lite"/>
    </source>
</evidence>
<feature type="compositionally biased region" description="Polar residues" evidence="1">
    <location>
        <begin position="955"/>
        <end position="979"/>
    </location>
</feature>
<comment type="caution">
    <text evidence="3">The sequence shown here is derived from an EMBL/GenBank/DDBJ whole genome shotgun (WGS) entry which is preliminary data.</text>
</comment>
<dbReference type="InterPro" id="IPR003169">
    <property type="entry name" value="GYF"/>
</dbReference>
<feature type="region of interest" description="Disordered" evidence="1">
    <location>
        <begin position="1"/>
        <end position="51"/>
    </location>
</feature>